<evidence type="ECO:0000313" key="1">
    <source>
        <dbReference type="EMBL" id="GAT43307.1"/>
    </source>
</evidence>
<reference evidence="1" key="1">
    <citation type="submission" date="2014-09" db="EMBL/GenBank/DDBJ databases">
        <title>Genome sequence of the luminous mushroom Mycena chlorophos for searching fungal bioluminescence genes.</title>
        <authorList>
            <person name="Tanaka Y."/>
            <person name="Kasuga D."/>
            <person name="Oba Y."/>
            <person name="Hase S."/>
            <person name="Sato K."/>
            <person name="Oba Y."/>
            <person name="Sakakibara Y."/>
        </authorList>
    </citation>
    <scope>NUCLEOTIDE SEQUENCE</scope>
</reference>
<sequence length="183" mass="20969">MTPMFRGLALPALKVLDIDTMGYGWRGEMHSEFIDFLRRAPHIDTLKFFSEFDAVALRDILAVTPSLRELFLNSCSNAMGDLVIKYLTYDPNDIQAPSVPQLRILQIDHASSGWDIDPTKLQPMIESRWSGYLQGLTEDKRTQVSPWEKVVLRTRQRARETSWLPFCARVAELKHFGLDISIS</sequence>
<protein>
    <recommendedName>
        <fullName evidence="3">F-box domain-containing protein</fullName>
    </recommendedName>
</protein>
<proteinExistence type="predicted"/>
<organism evidence="1 2">
    <name type="scientific">Mycena chlorophos</name>
    <name type="common">Agaric fungus</name>
    <name type="synonym">Agaricus chlorophos</name>
    <dbReference type="NCBI Taxonomy" id="658473"/>
    <lineage>
        <taxon>Eukaryota</taxon>
        <taxon>Fungi</taxon>
        <taxon>Dikarya</taxon>
        <taxon>Basidiomycota</taxon>
        <taxon>Agaricomycotina</taxon>
        <taxon>Agaricomycetes</taxon>
        <taxon>Agaricomycetidae</taxon>
        <taxon>Agaricales</taxon>
        <taxon>Marasmiineae</taxon>
        <taxon>Mycenaceae</taxon>
        <taxon>Mycena</taxon>
    </lineage>
</organism>
<evidence type="ECO:0000313" key="2">
    <source>
        <dbReference type="Proteomes" id="UP000815677"/>
    </source>
</evidence>
<evidence type="ECO:0008006" key="3">
    <source>
        <dbReference type="Google" id="ProtNLM"/>
    </source>
</evidence>
<keyword evidence="2" id="KW-1185">Reference proteome</keyword>
<accession>A0ABQ0KWM9</accession>
<dbReference type="EMBL" id="DF838807">
    <property type="protein sequence ID" value="GAT43307.1"/>
    <property type="molecule type" value="Genomic_DNA"/>
</dbReference>
<dbReference type="Proteomes" id="UP000815677">
    <property type="component" value="Unassembled WGS sequence"/>
</dbReference>
<name>A0ABQ0KWM9_MYCCL</name>
<gene>
    <name evidence="1" type="ORF">MCHLO_00995</name>
</gene>